<feature type="domain" description="Alcohol dehydrogenase iron-type/glycerol dehydrogenase GldA" evidence="7">
    <location>
        <begin position="513"/>
        <end position="679"/>
    </location>
</feature>
<reference evidence="10" key="1">
    <citation type="submission" date="2017-09" db="EMBL/GenBank/DDBJ databases">
        <authorList>
            <person name="Cho G.-S."/>
            <person name="Oguntoyinbo F.A."/>
            <person name="Cnockaert M."/>
            <person name="Kabisch J."/>
            <person name="Neve H."/>
            <person name="Bockelmann W."/>
            <person name="Wenning M."/>
            <person name="Franz C.M."/>
            <person name="Vandamme P."/>
        </authorList>
    </citation>
    <scope>NUCLEOTIDE SEQUENCE [LARGE SCALE GENOMIC DNA]</scope>
    <source>
        <strain evidence="10">MBT G8648</strain>
    </source>
</reference>
<dbReference type="PANTHER" id="PTHR11699">
    <property type="entry name" value="ALDEHYDE DEHYDROGENASE-RELATED"/>
    <property type="match status" value="1"/>
</dbReference>
<dbReference type="Gene3D" id="3.40.50.1970">
    <property type="match status" value="1"/>
</dbReference>
<dbReference type="Pfam" id="PF00171">
    <property type="entry name" value="Aldedh"/>
    <property type="match status" value="1"/>
</dbReference>
<evidence type="ECO:0000259" key="8">
    <source>
        <dbReference type="Pfam" id="PF25137"/>
    </source>
</evidence>
<dbReference type="RefSeq" id="WP_096650750.1">
    <property type="nucleotide sequence ID" value="NZ_NWUX01000003.1"/>
</dbReference>
<dbReference type="GO" id="GO:0016616">
    <property type="term" value="F:oxidoreductase activity, acting on the CH-OH group of donors, NAD or NADP as acceptor"/>
    <property type="evidence" value="ECO:0007669"/>
    <property type="project" value="UniProtKB-ARBA"/>
</dbReference>
<dbReference type="PROSITE" id="PS00687">
    <property type="entry name" value="ALDEHYDE_DEHYDR_GLU"/>
    <property type="match status" value="1"/>
</dbReference>
<dbReference type="FunFam" id="1.20.1090.10:FF:000001">
    <property type="entry name" value="Aldehyde-alcohol dehydrogenase"/>
    <property type="match status" value="1"/>
</dbReference>
<dbReference type="AlphaFoldDB" id="A0A2A4HQW3"/>
<dbReference type="FunFam" id="3.40.50.1970:FF:000003">
    <property type="entry name" value="Alcohol dehydrogenase, iron-containing"/>
    <property type="match status" value="1"/>
</dbReference>
<dbReference type="Gene3D" id="1.20.1090.10">
    <property type="entry name" value="Dehydroquinate synthase-like - alpha domain"/>
    <property type="match status" value="1"/>
</dbReference>
<dbReference type="CDD" id="cd14865">
    <property type="entry name" value="Fe-ADH-like"/>
    <property type="match status" value="1"/>
</dbReference>
<dbReference type="InterPro" id="IPR016161">
    <property type="entry name" value="Ald_DH/histidinol_DH"/>
</dbReference>
<comment type="cofactor">
    <cofactor evidence="1">
        <name>Fe cation</name>
        <dbReference type="ChEBI" id="CHEBI:24875"/>
    </cofactor>
</comment>
<evidence type="ECO:0000313" key="9">
    <source>
        <dbReference type="EMBL" id="PCF96625.1"/>
    </source>
</evidence>
<dbReference type="InterPro" id="IPR056798">
    <property type="entry name" value="ADH_Fe_C"/>
</dbReference>
<comment type="caution">
    <text evidence="9">The sequence shown here is derived from an EMBL/GenBank/DDBJ whole genome shotgun (WGS) entry which is preliminary data.</text>
</comment>
<dbReference type="InterPro" id="IPR018211">
    <property type="entry name" value="ADH_Fe_CS"/>
</dbReference>
<dbReference type="GO" id="GO:0016620">
    <property type="term" value="F:oxidoreductase activity, acting on the aldehyde or oxo group of donors, NAD or NADP as acceptor"/>
    <property type="evidence" value="ECO:0007669"/>
    <property type="project" value="InterPro"/>
</dbReference>
<comment type="similarity">
    <text evidence="3">Belongs to the aldehyde dehydrogenase family.</text>
</comment>
<feature type="domain" description="Fe-containing alcohol dehydrogenase-like C-terminal" evidence="8">
    <location>
        <begin position="690"/>
        <end position="886"/>
    </location>
</feature>
<dbReference type="SUPFAM" id="SSF56796">
    <property type="entry name" value="Dehydroquinate synthase-like"/>
    <property type="match status" value="1"/>
</dbReference>
<dbReference type="Gene3D" id="3.40.309.10">
    <property type="entry name" value="Aldehyde Dehydrogenase, Chain A, domain 2"/>
    <property type="match status" value="1"/>
</dbReference>
<dbReference type="Pfam" id="PF25137">
    <property type="entry name" value="ADH_Fe_C"/>
    <property type="match status" value="1"/>
</dbReference>
<evidence type="ECO:0000313" key="10">
    <source>
        <dbReference type="Proteomes" id="UP000218677"/>
    </source>
</evidence>
<accession>A0A2A4HQW3</accession>
<dbReference type="InterPro" id="IPR001670">
    <property type="entry name" value="ADH_Fe/GldA"/>
</dbReference>
<evidence type="ECO:0000259" key="7">
    <source>
        <dbReference type="Pfam" id="PF00465"/>
    </source>
</evidence>
<feature type="domain" description="Aldehyde dehydrogenase" evidence="6">
    <location>
        <begin position="13"/>
        <end position="481"/>
    </location>
</feature>
<dbReference type="InterPro" id="IPR029510">
    <property type="entry name" value="Ald_DH_CS_GLU"/>
</dbReference>
<dbReference type="FunFam" id="3.40.605.10:FF:000026">
    <property type="entry name" value="Aldehyde dehydrogenase, putative"/>
    <property type="match status" value="1"/>
</dbReference>
<keyword evidence="4" id="KW-0560">Oxidoreductase</keyword>
<dbReference type="InterPro" id="IPR015590">
    <property type="entry name" value="Aldehyde_DH_dom"/>
</dbReference>
<dbReference type="FunFam" id="3.40.605.10:FF:000007">
    <property type="entry name" value="NAD/NADP-dependent betaine aldehyde dehydrogenase"/>
    <property type="match status" value="1"/>
</dbReference>
<evidence type="ECO:0000256" key="4">
    <source>
        <dbReference type="ARBA" id="ARBA00023002"/>
    </source>
</evidence>
<dbReference type="FunFam" id="3.40.309.10:FF:000012">
    <property type="entry name" value="Betaine aldehyde dehydrogenase"/>
    <property type="match status" value="1"/>
</dbReference>
<organism evidence="9 10">
    <name type="scientific">Vreelandella nigrificans</name>
    <dbReference type="NCBI Taxonomy" id="2042704"/>
    <lineage>
        <taxon>Bacteria</taxon>
        <taxon>Pseudomonadati</taxon>
        <taxon>Pseudomonadota</taxon>
        <taxon>Gammaproteobacteria</taxon>
        <taxon>Oceanospirillales</taxon>
        <taxon>Halomonadaceae</taxon>
        <taxon>Vreelandella</taxon>
    </lineage>
</organism>
<dbReference type="EMBL" id="NWUX01000003">
    <property type="protein sequence ID" value="PCF96625.1"/>
    <property type="molecule type" value="Genomic_DNA"/>
</dbReference>
<gene>
    <name evidence="9" type="ORF">CPA45_06315</name>
</gene>
<dbReference type="Pfam" id="PF00465">
    <property type="entry name" value="Fe-ADH"/>
    <property type="match status" value="1"/>
</dbReference>
<evidence type="ECO:0000256" key="3">
    <source>
        <dbReference type="ARBA" id="ARBA00009986"/>
    </source>
</evidence>
<evidence type="ECO:0000256" key="5">
    <source>
        <dbReference type="PROSITE-ProRule" id="PRU10007"/>
    </source>
</evidence>
<name>A0A2A4HQW3_9GAMM</name>
<evidence type="ECO:0000256" key="1">
    <source>
        <dbReference type="ARBA" id="ARBA00001962"/>
    </source>
</evidence>
<keyword evidence="10" id="KW-1185">Reference proteome</keyword>
<dbReference type="SUPFAM" id="SSF53720">
    <property type="entry name" value="ALDH-like"/>
    <property type="match status" value="1"/>
</dbReference>
<feature type="active site" evidence="5">
    <location>
        <position position="255"/>
    </location>
</feature>
<dbReference type="Gene3D" id="3.40.605.10">
    <property type="entry name" value="Aldehyde Dehydrogenase, Chain A, domain 1"/>
    <property type="match status" value="1"/>
</dbReference>
<evidence type="ECO:0000256" key="2">
    <source>
        <dbReference type="ARBA" id="ARBA00007358"/>
    </source>
</evidence>
<dbReference type="GO" id="GO:0046872">
    <property type="term" value="F:metal ion binding"/>
    <property type="evidence" value="ECO:0007669"/>
    <property type="project" value="InterPro"/>
</dbReference>
<dbReference type="OrthoDB" id="9815791at2"/>
<dbReference type="InterPro" id="IPR016162">
    <property type="entry name" value="Ald_DH_N"/>
</dbReference>
<sequence>MDSYQLFINGEFVNAADGRTFTTYDPGNEKPVATVAQAGEADALRALEAAREAFDHGEWPRLTPTERASRVYDFADHVTKLAGRLAMAESMDAGHVINLSKFWASNGASLLRNLAHYSANSFPWEEEIPYSGNVGAPGRDYIRREPIGVCVGIIPWNFPASMAFWKISHSIIMGNTIVLKPATQTPLTALIIAEAAQAAGIPKGVINVITGQGREVGNLLCTHPYVDKISFTGSTSVGNDIMKLAADSTKRVTLELGGKSANIILDDADLDAAVDGAVFGTFLHQGQVCESGTRLLVASKIYDEFIAKLKTRTEALRVGYPLSPESHLGPLVSAKQLETVDGYVKLGLEEGATLLTGGHRVEVPGISGGHYYAPTIFTDVDNSMRIAQEEIFGPVVAVIKFDSDEEAVAIANDSIYGLAGGVYSGSNARAQRVAAQMRTGTVWINNYHAFGDFCPFGGYKQSGFGREMGASGLSEFVQVKRIHVSAYAAVGASPAMAILSDDKKTPFVQYKAPTNIISGHGSLPAIYKEMVKLGCKRAVIMTDEGVNATGLPAMVREALDDFCVGLYDRIEQDSSLDTVDAAAAYARECGADAIVSVGGGSVIDTSKAVCVVLKNGGKCNDHMAMLRLQEPQTPHISIPTTSGTGSEVTNVAVIKNKAVGRKVYILDPYIVPNSAILDPLFTLGLPHRMTVTTALDAMTHSIEALTSTRSQPICDGQALQAIRLISENLPRVVKNPRDEAARSNLQLAATMAGWAFNVAQVGLAHAMAHTLGVVHDIPHGLACGIMLPRVMRFNVDHASHKLALAAQALGVETVGMGEREAALAAAAAVESLMQAVDHPRHLRDLGVPQENLPNLAVHAMGDAAIMFNARPVKSPQEVAAVYEEAY</sequence>
<dbReference type="InterPro" id="IPR016163">
    <property type="entry name" value="Ald_DH_C"/>
</dbReference>
<evidence type="ECO:0000259" key="6">
    <source>
        <dbReference type="Pfam" id="PF00171"/>
    </source>
</evidence>
<protein>
    <submittedName>
        <fullName evidence="9">Aldehyde dehydrogenase</fullName>
    </submittedName>
</protein>
<comment type="similarity">
    <text evidence="2">Belongs to the iron-containing alcohol dehydrogenase family.</text>
</comment>
<dbReference type="Proteomes" id="UP000218677">
    <property type="component" value="Unassembled WGS sequence"/>
</dbReference>
<proteinExistence type="inferred from homology"/>
<dbReference type="PROSITE" id="PS00913">
    <property type="entry name" value="ADH_IRON_1"/>
    <property type="match status" value="1"/>
</dbReference>